<comment type="similarity">
    <text evidence="6">Belongs to the velvet family. VelB subfamily.</text>
</comment>
<keyword evidence="3" id="KW-0805">Transcription regulation</keyword>
<organism evidence="9 10">
    <name type="scientific">Cordyceps javanica</name>
    <dbReference type="NCBI Taxonomy" id="43265"/>
    <lineage>
        <taxon>Eukaryota</taxon>
        <taxon>Fungi</taxon>
        <taxon>Dikarya</taxon>
        <taxon>Ascomycota</taxon>
        <taxon>Pezizomycotina</taxon>
        <taxon>Sordariomycetes</taxon>
        <taxon>Hypocreomycetidae</taxon>
        <taxon>Hypocreales</taxon>
        <taxon>Cordycipitaceae</taxon>
        <taxon>Cordyceps</taxon>
    </lineage>
</organism>
<accession>A0A545V2S5</accession>
<feature type="region of interest" description="Disordered" evidence="7">
    <location>
        <begin position="1"/>
        <end position="97"/>
    </location>
</feature>
<evidence type="ECO:0000256" key="7">
    <source>
        <dbReference type="SAM" id="MobiDB-lite"/>
    </source>
</evidence>
<feature type="compositionally biased region" description="Low complexity" evidence="7">
    <location>
        <begin position="82"/>
        <end position="96"/>
    </location>
</feature>
<feature type="domain" description="Velvet" evidence="8">
    <location>
        <begin position="140"/>
        <end position="437"/>
    </location>
</feature>
<feature type="compositionally biased region" description="Low complexity" evidence="7">
    <location>
        <begin position="221"/>
        <end position="247"/>
    </location>
</feature>
<evidence type="ECO:0000313" key="9">
    <source>
        <dbReference type="EMBL" id="TQV96016.1"/>
    </source>
</evidence>
<feature type="compositionally biased region" description="Pro residues" evidence="7">
    <location>
        <begin position="68"/>
        <end position="81"/>
    </location>
</feature>
<evidence type="ECO:0000256" key="5">
    <source>
        <dbReference type="ARBA" id="ARBA00023242"/>
    </source>
</evidence>
<evidence type="ECO:0000259" key="8">
    <source>
        <dbReference type="PROSITE" id="PS51821"/>
    </source>
</evidence>
<dbReference type="Pfam" id="PF11754">
    <property type="entry name" value="Velvet"/>
    <property type="match status" value="1"/>
</dbReference>
<dbReference type="InterPro" id="IPR021740">
    <property type="entry name" value="Velvet"/>
</dbReference>
<comment type="caution">
    <text evidence="9">The sequence shown here is derived from an EMBL/GenBank/DDBJ whole genome shotgun (WGS) entry which is preliminary data.</text>
</comment>
<feature type="compositionally biased region" description="Low complexity" evidence="7">
    <location>
        <begin position="34"/>
        <end position="45"/>
    </location>
</feature>
<dbReference type="EMBL" id="SPUK01000007">
    <property type="protein sequence ID" value="TQV96016.1"/>
    <property type="molecule type" value="Genomic_DNA"/>
</dbReference>
<dbReference type="InterPro" id="IPR038491">
    <property type="entry name" value="Velvet_dom_sf"/>
</dbReference>
<dbReference type="Proteomes" id="UP000315783">
    <property type="component" value="Unassembled WGS sequence"/>
</dbReference>
<feature type="compositionally biased region" description="Pro residues" evidence="7">
    <location>
        <begin position="1"/>
        <end position="10"/>
    </location>
</feature>
<dbReference type="Gene3D" id="2.60.40.3960">
    <property type="entry name" value="Velvet domain"/>
    <property type="match status" value="2"/>
</dbReference>
<evidence type="ECO:0000313" key="10">
    <source>
        <dbReference type="Proteomes" id="UP000315783"/>
    </source>
</evidence>
<gene>
    <name evidence="9" type="ORF">IF1G_05845</name>
</gene>
<dbReference type="PROSITE" id="PS51821">
    <property type="entry name" value="VELVET"/>
    <property type="match status" value="1"/>
</dbReference>
<feature type="region of interest" description="Disordered" evidence="7">
    <location>
        <begin position="221"/>
        <end position="255"/>
    </location>
</feature>
<evidence type="ECO:0000256" key="1">
    <source>
        <dbReference type="ARBA" id="ARBA00004123"/>
    </source>
</evidence>
<name>A0A545V2S5_9HYPO</name>
<sequence length="437" mass="47504">MNPPYQPPGPQQTFPQSMPPPEGPPNYKRSASSQLQLPAPRQLLQYADSYRQASSQGQAHHQHISTNLPPPHPPIAPPPPQTQHHQSQLHQQHQVPTANPSNALRASFANEAGLPDANTFSKEVKPVQAVLTPVSHVDDLVGYKYQLDVIQQPKRARMCGFGDKDRRPITPPPCVRLSIVDIATGKEINYNEIDHAMFVLNVDLWNADGTREVNLVRSSAASSTAASSSTNTHGFSSHGGAEAAHGAQRLPPGRDALCGRQRASLYTSEYVAQPSHNDESNAYHPRGMYPHPSQQYPQHHGYTSEQPMVPHSNGGHVRAASTSEGCAQDSVNMQRMSAGGGQPQGMFTRNLIGSVAVSAFNLCDTEDKRGIWFVLQDLSVLEEGASLKTETQQKSRPAEHQFSQLPTANKTFAAQGIKIPIRKEAGGKGDDEDGYGD</sequence>
<protein>
    <submittedName>
        <fullName evidence="9">Developmental regulator VelB</fullName>
    </submittedName>
</protein>
<dbReference type="GO" id="GO:0005634">
    <property type="term" value="C:nucleus"/>
    <property type="evidence" value="ECO:0007669"/>
    <property type="project" value="UniProtKB-SubCell"/>
</dbReference>
<dbReference type="PANTHER" id="PTHR33572:SF3">
    <property type="entry name" value="VELVET COMPLEX SUBUNIT B"/>
    <property type="match status" value="1"/>
</dbReference>
<evidence type="ECO:0000256" key="6">
    <source>
        <dbReference type="ARBA" id="ARBA00038045"/>
    </source>
</evidence>
<proteinExistence type="inferred from homology"/>
<dbReference type="STRING" id="43265.A0A545V2S5"/>
<reference evidence="9 10" key="1">
    <citation type="journal article" date="2019" name="Appl. Microbiol. Biotechnol.">
        <title>Genome sequence of Isaria javanica and comparative genome analysis insights into family S53 peptidase evolution in fungal entomopathogens.</title>
        <authorList>
            <person name="Lin R."/>
            <person name="Zhang X."/>
            <person name="Xin B."/>
            <person name="Zou M."/>
            <person name="Gao Y."/>
            <person name="Qin F."/>
            <person name="Hu Q."/>
            <person name="Xie B."/>
            <person name="Cheng X."/>
        </authorList>
    </citation>
    <scope>NUCLEOTIDE SEQUENCE [LARGE SCALE GENOMIC DNA]</scope>
    <source>
        <strain evidence="9 10">IJ1G</strain>
    </source>
</reference>
<keyword evidence="5" id="KW-0539">Nucleus</keyword>
<dbReference type="PANTHER" id="PTHR33572">
    <property type="entry name" value="SPORE DEVELOPMENT REGULATOR VOSA"/>
    <property type="match status" value="1"/>
</dbReference>
<feature type="region of interest" description="Disordered" evidence="7">
    <location>
        <begin position="389"/>
        <end position="409"/>
    </location>
</feature>
<evidence type="ECO:0000256" key="4">
    <source>
        <dbReference type="ARBA" id="ARBA00023163"/>
    </source>
</evidence>
<keyword evidence="10" id="KW-1185">Reference proteome</keyword>
<dbReference type="InterPro" id="IPR037525">
    <property type="entry name" value="Velvet_dom"/>
</dbReference>
<keyword evidence="2" id="KW-0749">Sporulation</keyword>
<keyword evidence="4" id="KW-0804">Transcription</keyword>
<evidence type="ECO:0000256" key="2">
    <source>
        <dbReference type="ARBA" id="ARBA00022969"/>
    </source>
</evidence>
<dbReference type="AlphaFoldDB" id="A0A545V2S5"/>
<feature type="compositionally biased region" description="Polar residues" evidence="7">
    <location>
        <begin position="400"/>
        <end position="409"/>
    </location>
</feature>
<feature type="region of interest" description="Disordered" evidence="7">
    <location>
        <begin position="418"/>
        <end position="437"/>
    </location>
</feature>
<comment type="subcellular location">
    <subcellularLocation>
        <location evidence="1">Nucleus</location>
    </subcellularLocation>
</comment>
<dbReference type="GO" id="GO:0030435">
    <property type="term" value="P:sporulation resulting in formation of a cellular spore"/>
    <property type="evidence" value="ECO:0007669"/>
    <property type="project" value="UniProtKB-KW"/>
</dbReference>
<evidence type="ECO:0000256" key="3">
    <source>
        <dbReference type="ARBA" id="ARBA00023015"/>
    </source>
</evidence>